<proteinExistence type="predicted"/>
<name>A0A9N9FVH3_9GLOM</name>
<feature type="non-terminal residue" evidence="2">
    <location>
        <position position="74"/>
    </location>
</feature>
<feature type="region of interest" description="Disordered" evidence="1">
    <location>
        <begin position="1"/>
        <end position="30"/>
    </location>
</feature>
<sequence>MTYTDSGAVSRHFNHQEFHKDESYQNLGHQEDFHGSGIKTLLVIESYQNLNHQQEYHQQYQRNGLFEFRYGSSK</sequence>
<accession>A0A9N9FVH3</accession>
<dbReference type="AlphaFoldDB" id="A0A9N9FVH3"/>
<protein>
    <submittedName>
        <fullName evidence="2">10051_t:CDS:1</fullName>
    </submittedName>
</protein>
<feature type="compositionally biased region" description="Basic and acidic residues" evidence="1">
    <location>
        <begin position="14"/>
        <end position="30"/>
    </location>
</feature>
<comment type="caution">
    <text evidence="2">The sequence shown here is derived from an EMBL/GenBank/DDBJ whole genome shotgun (WGS) entry which is preliminary data.</text>
</comment>
<gene>
    <name evidence="2" type="ORF">AGERDE_LOCUS7123</name>
</gene>
<evidence type="ECO:0000313" key="2">
    <source>
        <dbReference type="EMBL" id="CAG8560420.1"/>
    </source>
</evidence>
<dbReference type="EMBL" id="CAJVPL010001233">
    <property type="protein sequence ID" value="CAG8560420.1"/>
    <property type="molecule type" value="Genomic_DNA"/>
</dbReference>
<dbReference type="Proteomes" id="UP000789831">
    <property type="component" value="Unassembled WGS sequence"/>
</dbReference>
<organism evidence="2 3">
    <name type="scientific">Ambispora gerdemannii</name>
    <dbReference type="NCBI Taxonomy" id="144530"/>
    <lineage>
        <taxon>Eukaryota</taxon>
        <taxon>Fungi</taxon>
        <taxon>Fungi incertae sedis</taxon>
        <taxon>Mucoromycota</taxon>
        <taxon>Glomeromycotina</taxon>
        <taxon>Glomeromycetes</taxon>
        <taxon>Archaeosporales</taxon>
        <taxon>Ambisporaceae</taxon>
        <taxon>Ambispora</taxon>
    </lineage>
</organism>
<keyword evidence="3" id="KW-1185">Reference proteome</keyword>
<evidence type="ECO:0000313" key="3">
    <source>
        <dbReference type="Proteomes" id="UP000789831"/>
    </source>
</evidence>
<reference evidence="2" key="1">
    <citation type="submission" date="2021-06" db="EMBL/GenBank/DDBJ databases">
        <authorList>
            <person name="Kallberg Y."/>
            <person name="Tangrot J."/>
            <person name="Rosling A."/>
        </authorList>
    </citation>
    <scope>NUCLEOTIDE SEQUENCE</scope>
    <source>
        <strain evidence="2">MT106</strain>
    </source>
</reference>
<evidence type="ECO:0000256" key="1">
    <source>
        <dbReference type="SAM" id="MobiDB-lite"/>
    </source>
</evidence>